<keyword evidence="2" id="KW-1185">Reference proteome</keyword>
<proteinExistence type="predicted"/>
<name>A0A1Q9H7L0_9GAMM</name>
<protein>
    <submittedName>
        <fullName evidence="1">Uncharacterized protein</fullName>
    </submittedName>
</protein>
<organism evidence="1 2">
    <name type="scientific">Photobacterium proteolyticum</name>
    <dbReference type="NCBI Taxonomy" id="1903952"/>
    <lineage>
        <taxon>Bacteria</taxon>
        <taxon>Pseudomonadati</taxon>
        <taxon>Pseudomonadota</taxon>
        <taxon>Gammaproteobacteria</taxon>
        <taxon>Vibrionales</taxon>
        <taxon>Vibrionaceae</taxon>
        <taxon>Photobacterium</taxon>
    </lineage>
</organism>
<gene>
    <name evidence="1" type="ORF">BIT28_07430</name>
</gene>
<accession>A0A1Q9H7L0</accession>
<evidence type="ECO:0000313" key="1">
    <source>
        <dbReference type="EMBL" id="OLQ83795.1"/>
    </source>
</evidence>
<sequence length="134" mass="15279">MDLRIISADSSLMDHRFINEASKLAKAKEIDVQYLDFSRYNSAEEALTSHDNADFRNAIEDGTKPRLLWFDNCDSLAPLSCALTYSLRSVLTTRLTNNVQSVFIAKKTSLNLMFNNHDAAFYQSNSPITEHQWL</sequence>
<evidence type="ECO:0000313" key="2">
    <source>
        <dbReference type="Proteomes" id="UP000186905"/>
    </source>
</evidence>
<dbReference type="Proteomes" id="UP000186905">
    <property type="component" value="Unassembled WGS sequence"/>
</dbReference>
<dbReference type="OrthoDB" id="5875164at2"/>
<dbReference type="AlphaFoldDB" id="A0A1Q9H7L0"/>
<dbReference type="EMBL" id="MJIL01000020">
    <property type="protein sequence ID" value="OLQ83795.1"/>
    <property type="molecule type" value="Genomic_DNA"/>
</dbReference>
<comment type="caution">
    <text evidence="1">The sequence shown here is derived from an EMBL/GenBank/DDBJ whole genome shotgun (WGS) entry which is preliminary data.</text>
</comment>
<reference evidence="1 2" key="1">
    <citation type="submission" date="2016-09" db="EMBL/GenBank/DDBJ databases">
        <title>Photobacterium proteolyticum sp. nov. a protease producing bacterium isolated from ocean sediments of Laizhou Bay.</title>
        <authorList>
            <person name="Li Y."/>
        </authorList>
    </citation>
    <scope>NUCLEOTIDE SEQUENCE [LARGE SCALE GENOMIC DNA]</scope>
    <source>
        <strain evidence="1 2">13-12</strain>
    </source>
</reference>